<evidence type="ECO:0000313" key="3">
    <source>
        <dbReference type="Proteomes" id="UP000001364"/>
    </source>
</evidence>
<feature type="compositionally biased region" description="Polar residues" evidence="1">
    <location>
        <begin position="64"/>
        <end position="74"/>
    </location>
</feature>
<feature type="region of interest" description="Disordered" evidence="1">
    <location>
        <begin position="17"/>
        <end position="74"/>
    </location>
</feature>
<name>A0A0H3C5X6_CAUVN</name>
<organism evidence="2 3">
    <name type="scientific">Caulobacter vibrioides (strain NA1000 / CB15N)</name>
    <name type="common">Caulobacter crescentus</name>
    <dbReference type="NCBI Taxonomy" id="565050"/>
    <lineage>
        <taxon>Bacteria</taxon>
        <taxon>Pseudomonadati</taxon>
        <taxon>Pseudomonadota</taxon>
        <taxon>Alphaproteobacteria</taxon>
        <taxon>Caulobacterales</taxon>
        <taxon>Caulobacteraceae</taxon>
        <taxon>Caulobacter</taxon>
    </lineage>
</organism>
<accession>A0A0H3C5X6</accession>
<gene>
    <name evidence="2" type="ordered locus">CCNA_00919</name>
</gene>
<dbReference type="RefSeq" id="YP_002516292.1">
    <property type="nucleotide sequence ID" value="NC_011916.1"/>
</dbReference>
<feature type="compositionally biased region" description="Polar residues" evidence="1">
    <location>
        <begin position="36"/>
        <end position="53"/>
    </location>
</feature>
<protein>
    <submittedName>
        <fullName evidence="2">Uncharacterized protein</fullName>
    </submittedName>
</protein>
<sequence>MTGKAVVSDASVSDACIAPLAGAPGPPVAAPKEQDGGSTETSVSDIDQGSTRPETSKAGRASARLTSGQVQKRT</sequence>
<dbReference type="GeneID" id="7329960"/>
<dbReference type="HOGENOM" id="CLU_2680945_0_0_5"/>
<dbReference type="KEGG" id="ccs:CCNA_00919"/>
<dbReference type="EMBL" id="CP001340">
    <property type="protein sequence ID" value="ACL94384.1"/>
    <property type="molecule type" value="Genomic_DNA"/>
</dbReference>
<dbReference type="RefSeq" id="WP_012640078.1">
    <property type="nucleotide sequence ID" value="NC_011916.1"/>
</dbReference>
<dbReference type="AlphaFoldDB" id="A0A0H3C5X6"/>
<reference evidence="2 3" key="1">
    <citation type="journal article" date="2010" name="J. Bacteriol.">
        <title>The genetic basis of laboratory adaptation in Caulobacter crescentus.</title>
        <authorList>
            <person name="Marks M.E."/>
            <person name="Castro-Rojas C.M."/>
            <person name="Teiling C."/>
            <person name="Du L."/>
            <person name="Kapatral V."/>
            <person name="Walunas T.L."/>
            <person name="Crosson S."/>
        </authorList>
    </citation>
    <scope>NUCLEOTIDE SEQUENCE [LARGE SCALE GENOMIC DNA]</scope>
    <source>
        <strain evidence="3">NA1000 / CB15N</strain>
    </source>
</reference>
<dbReference type="Proteomes" id="UP000001364">
    <property type="component" value="Chromosome"/>
</dbReference>
<keyword evidence="3" id="KW-1185">Reference proteome</keyword>
<proteinExistence type="predicted"/>
<evidence type="ECO:0000313" key="2">
    <source>
        <dbReference type="EMBL" id="ACL94384.1"/>
    </source>
</evidence>
<evidence type="ECO:0000256" key="1">
    <source>
        <dbReference type="SAM" id="MobiDB-lite"/>
    </source>
</evidence>